<name>A0A1F8GFE4_9BACT</name>
<evidence type="ECO:0000256" key="1">
    <source>
        <dbReference type="SAM" id="Phobius"/>
    </source>
</evidence>
<feature type="transmembrane region" description="Helical" evidence="1">
    <location>
        <begin position="21"/>
        <end position="40"/>
    </location>
</feature>
<dbReference type="GO" id="GO:0016887">
    <property type="term" value="F:ATP hydrolysis activity"/>
    <property type="evidence" value="ECO:0007669"/>
    <property type="project" value="InterPro"/>
</dbReference>
<dbReference type="AlphaFoldDB" id="A0A1F8GFE4"/>
<dbReference type="InterPro" id="IPR011703">
    <property type="entry name" value="ATPase_AAA-3"/>
</dbReference>
<gene>
    <name evidence="4" type="ORF">A3A13_01895</name>
</gene>
<dbReference type="PIRSF" id="PIRSF002849">
    <property type="entry name" value="AAA_ATPase_chaperone_MoxR_prd"/>
    <property type="match status" value="1"/>
</dbReference>
<evidence type="ECO:0000313" key="5">
    <source>
        <dbReference type="Proteomes" id="UP000178911"/>
    </source>
</evidence>
<keyword evidence="1" id="KW-1133">Transmembrane helix</keyword>
<proteinExistence type="predicted"/>
<sequence length="381" mass="43065">MSTKDTEPMTRERVFGVRDRILNNCMLWIFGIDTTLRLVVESQFMRIPYTDKITNMKLLGQAHLLLIGGTGRGKTDSLTALSKSITAKHNRIQGTEDLRVPDITGGPELLEDVSGHKTIVFEPGPIFCNILFVDENSRIHPKTMSAMIEAMEERSITPPNKKINFGSDVRYKGALPLFPISGDLDDEIGPRWFSCMFTQNPFGEEEGTFTTPQAMWDRLTICLEIPRPPLEAEMKIRACNVVNRKIEPVTDLHEMDAASQYVYNIMRLSDSADEYLTRILRNTDPDPGVEKDTLALAEYVRTHVEKEKGGSPRVNFHLEAAARTHAFFAGDEIVKPEHVKAVAPSVVAHRVKLVPKIRHKKDARDVFAEILENTKVPRWKT</sequence>
<evidence type="ECO:0000259" key="3">
    <source>
        <dbReference type="Pfam" id="PF17863"/>
    </source>
</evidence>
<dbReference type="InterPro" id="IPR027417">
    <property type="entry name" value="P-loop_NTPase"/>
</dbReference>
<dbReference type="Pfam" id="PF17863">
    <property type="entry name" value="AAA_lid_2"/>
    <property type="match status" value="1"/>
</dbReference>
<dbReference type="InterPro" id="IPR041628">
    <property type="entry name" value="ChlI/MoxR_AAA_lid"/>
</dbReference>
<dbReference type="EMBL" id="MGKJ01000015">
    <property type="protein sequence ID" value="OGN23780.1"/>
    <property type="molecule type" value="Genomic_DNA"/>
</dbReference>
<evidence type="ECO:0000259" key="2">
    <source>
        <dbReference type="Pfam" id="PF07726"/>
    </source>
</evidence>
<dbReference type="Proteomes" id="UP000178911">
    <property type="component" value="Unassembled WGS sequence"/>
</dbReference>
<reference evidence="4 5" key="1">
    <citation type="journal article" date="2016" name="Nat. Commun.">
        <title>Thousands of microbial genomes shed light on interconnected biogeochemical processes in an aquifer system.</title>
        <authorList>
            <person name="Anantharaman K."/>
            <person name="Brown C.T."/>
            <person name="Hug L.A."/>
            <person name="Sharon I."/>
            <person name="Castelle C.J."/>
            <person name="Probst A.J."/>
            <person name="Thomas B.C."/>
            <person name="Singh A."/>
            <person name="Wilkins M.J."/>
            <person name="Karaoz U."/>
            <person name="Brodie E.L."/>
            <person name="Williams K.H."/>
            <person name="Hubbard S.S."/>
            <person name="Banfield J.F."/>
        </authorList>
    </citation>
    <scope>NUCLEOTIDE SEQUENCE [LARGE SCALE GENOMIC DNA]</scope>
</reference>
<accession>A0A1F8GFE4</accession>
<comment type="caution">
    <text evidence="4">The sequence shown here is derived from an EMBL/GenBank/DDBJ whole genome shotgun (WGS) entry which is preliminary data.</text>
</comment>
<dbReference type="InterPro" id="IPR050764">
    <property type="entry name" value="CbbQ/NirQ/NorQ/GpvN"/>
</dbReference>
<dbReference type="PANTHER" id="PTHR42759">
    <property type="entry name" value="MOXR FAMILY PROTEIN"/>
    <property type="match status" value="1"/>
</dbReference>
<dbReference type="Gene3D" id="3.40.50.300">
    <property type="entry name" value="P-loop containing nucleotide triphosphate hydrolases"/>
    <property type="match status" value="1"/>
</dbReference>
<feature type="domain" description="ATPase AAA-3" evidence="2">
    <location>
        <begin position="63"/>
        <end position="162"/>
    </location>
</feature>
<keyword evidence="1" id="KW-0812">Transmembrane</keyword>
<dbReference type="SUPFAM" id="SSF52540">
    <property type="entry name" value="P-loop containing nucleoside triphosphate hydrolases"/>
    <property type="match status" value="1"/>
</dbReference>
<dbReference type="STRING" id="1802695.A3A13_01895"/>
<keyword evidence="1" id="KW-0472">Membrane</keyword>
<feature type="domain" description="ChlI/MoxR AAA lid" evidence="3">
    <location>
        <begin position="303"/>
        <end position="366"/>
    </location>
</feature>
<organism evidence="4 5">
    <name type="scientific">Candidatus Yanofskybacteria bacterium RIFCSPLOWO2_01_FULL_43_22</name>
    <dbReference type="NCBI Taxonomy" id="1802695"/>
    <lineage>
        <taxon>Bacteria</taxon>
        <taxon>Candidatus Yanofskyibacteriota</taxon>
    </lineage>
</organism>
<evidence type="ECO:0000313" key="4">
    <source>
        <dbReference type="EMBL" id="OGN23780.1"/>
    </source>
</evidence>
<dbReference type="GO" id="GO:0005524">
    <property type="term" value="F:ATP binding"/>
    <property type="evidence" value="ECO:0007669"/>
    <property type="project" value="InterPro"/>
</dbReference>
<dbReference type="PANTHER" id="PTHR42759:SF1">
    <property type="entry name" value="MAGNESIUM-CHELATASE SUBUNIT CHLD"/>
    <property type="match status" value="1"/>
</dbReference>
<dbReference type="Gene3D" id="1.10.8.80">
    <property type="entry name" value="Magnesium chelatase subunit I, C-Terminal domain"/>
    <property type="match status" value="1"/>
</dbReference>
<dbReference type="Pfam" id="PF07726">
    <property type="entry name" value="AAA_3"/>
    <property type="match status" value="1"/>
</dbReference>
<protein>
    <submittedName>
        <fullName evidence="4">Uncharacterized protein</fullName>
    </submittedName>
</protein>